<keyword evidence="2" id="KW-1185">Reference proteome</keyword>
<evidence type="ECO:0000313" key="2">
    <source>
        <dbReference type="Proteomes" id="UP000198582"/>
    </source>
</evidence>
<gene>
    <name evidence="1" type="ORF">SAMN04489732_101454</name>
</gene>
<dbReference type="OrthoDB" id="3700072at2"/>
<accession>A0A1H8QR16</accession>
<sequence>MPTHIRVTPRFGDSVRVVKGGLPGPRLVAEVGPDTVLSIAVDDEPGSAELAAQFARELAGAALRYAQECDDYTRTQTFSE</sequence>
<proteinExistence type="predicted"/>
<evidence type="ECO:0000313" key="1">
    <source>
        <dbReference type="EMBL" id="SEO56632.1"/>
    </source>
</evidence>
<dbReference type="Proteomes" id="UP000198582">
    <property type="component" value="Unassembled WGS sequence"/>
</dbReference>
<dbReference type="EMBL" id="FOEF01000001">
    <property type="protein sequence ID" value="SEO56632.1"/>
    <property type="molecule type" value="Genomic_DNA"/>
</dbReference>
<name>A0A1H8QR16_9PSEU</name>
<dbReference type="AlphaFoldDB" id="A0A1H8QR16"/>
<reference evidence="2" key="1">
    <citation type="submission" date="2016-10" db="EMBL/GenBank/DDBJ databases">
        <authorList>
            <person name="Varghese N."/>
            <person name="Submissions S."/>
        </authorList>
    </citation>
    <scope>NUCLEOTIDE SEQUENCE [LARGE SCALE GENOMIC DNA]</scope>
    <source>
        <strain evidence="2">DSM 44993</strain>
    </source>
</reference>
<dbReference type="STRING" id="394193.SAMN04489732_101454"/>
<protein>
    <submittedName>
        <fullName evidence="1">Uncharacterized protein</fullName>
    </submittedName>
</protein>
<organism evidence="1 2">
    <name type="scientific">Amycolatopsis saalfeldensis</name>
    <dbReference type="NCBI Taxonomy" id="394193"/>
    <lineage>
        <taxon>Bacteria</taxon>
        <taxon>Bacillati</taxon>
        <taxon>Actinomycetota</taxon>
        <taxon>Actinomycetes</taxon>
        <taxon>Pseudonocardiales</taxon>
        <taxon>Pseudonocardiaceae</taxon>
        <taxon>Amycolatopsis</taxon>
    </lineage>
</organism>